<feature type="region of interest" description="Disordered" evidence="6">
    <location>
        <begin position="478"/>
        <end position="527"/>
    </location>
</feature>
<organism evidence="8 9">
    <name type="scientific">Apatococcus fuscideae</name>
    <dbReference type="NCBI Taxonomy" id="2026836"/>
    <lineage>
        <taxon>Eukaryota</taxon>
        <taxon>Viridiplantae</taxon>
        <taxon>Chlorophyta</taxon>
        <taxon>core chlorophytes</taxon>
        <taxon>Trebouxiophyceae</taxon>
        <taxon>Chlorellales</taxon>
        <taxon>Chlorellaceae</taxon>
        <taxon>Apatococcus</taxon>
    </lineage>
</organism>
<dbReference type="EMBL" id="JALJOV010000413">
    <property type="protein sequence ID" value="KAK9863936.1"/>
    <property type="molecule type" value="Genomic_DNA"/>
</dbReference>
<feature type="transmembrane region" description="Helical" evidence="7">
    <location>
        <begin position="238"/>
        <end position="260"/>
    </location>
</feature>
<evidence type="ECO:0000256" key="6">
    <source>
        <dbReference type="SAM" id="MobiDB-lite"/>
    </source>
</evidence>
<feature type="transmembrane region" description="Helical" evidence="7">
    <location>
        <begin position="287"/>
        <end position="306"/>
    </location>
</feature>
<dbReference type="SUPFAM" id="SSF103481">
    <property type="entry name" value="Multidrug resistance efflux transporter EmrE"/>
    <property type="match status" value="1"/>
</dbReference>
<dbReference type="PANTHER" id="PTHR13146">
    <property type="match status" value="1"/>
</dbReference>
<evidence type="ECO:0000256" key="7">
    <source>
        <dbReference type="SAM" id="Phobius"/>
    </source>
</evidence>
<dbReference type="PANTHER" id="PTHR13146:SF0">
    <property type="entry name" value="SOLUTE CARRIER FAMILY 35 MEMBER F6"/>
    <property type="match status" value="1"/>
</dbReference>
<dbReference type="AlphaFoldDB" id="A0AAW1T2E9"/>
<keyword evidence="3 7" id="KW-0812">Transmembrane</keyword>
<comment type="similarity">
    <text evidence="2">Belongs to the nucleotide-sugar transporter family. CMP-Sialate:CMP antiporter (TC 2.A.7.12) subfamily.</text>
</comment>
<feature type="compositionally biased region" description="Acidic residues" evidence="6">
    <location>
        <begin position="494"/>
        <end position="504"/>
    </location>
</feature>
<evidence type="ECO:0000256" key="3">
    <source>
        <dbReference type="ARBA" id="ARBA00022692"/>
    </source>
</evidence>
<proteinExistence type="inferred from homology"/>
<feature type="transmembrane region" description="Helical" evidence="7">
    <location>
        <begin position="318"/>
        <end position="337"/>
    </location>
</feature>
<comment type="subcellular location">
    <subcellularLocation>
        <location evidence="1">Membrane</location>
        <topology evidence="1">Multi-pass membrane protein</topology>
    </subcellularLocation>
</comment>
<evidence type="ECO:0000256" key="4">
    <source>
        <dbReference type="ARBA" id="ARBA00022989"/>
    </source>
</evidence>
<keyword evidence="5 7" id="KW-0472">Membrane</keyword>
<feature type="transmembrane region" description="Helical" evidence="7">
    <location>
        <begin position="207"/>
        <end position="226"/>
    </location>
</feature>
<evidence type="ECO:0000313" key="9">
    <source>
        <dbReference type="Proteomes" id="UP001485043"/>
    </source>
</evidence>
<evidence type="ECO:0000256" key="5">
    <source>
        <dbReference type="ARBA" id="ARBA00023136"/>
    </source>
</evidence>
<dbReference type="InterPro" id="IPR037185">
    <property type="entry name" value="EmrE-like"/>
</dbReference>
<dbReference type="GO" id="GO:0015165">
    <property type="term" value="F:pyrimidine nucleotide-sugar transmembrane transporter activity"/>
    <property type="evidence" value="ECO:0007669"/>
    <property type="project" value="InterPro"/>
</dbReference>
<feature type="compositionally biased region" description="Polar residues" evidence="6">
    <location>
        <begin position="517"/>
        <end position="527"/>
    </location>
</feature>
<comment type="caution">
    <text evidence="8">The sequence shown here is derived from an EMBL/GenBank/DDBJ whole genome shotgun (WGS) entry which is preliminary data.</text>
</comment>
<accession>A0AAW1T2E9</accession>
<name>A0AAW1T2E9_9CHLO</name>
<feature type="transmembrane region" description="Helical" evidence="7">
    <location>
        <begin position="44"/>
        <end position="65"/>
    </location>
</feature>
<evidence type="ECO:0000313" key="8">
    <source>
        <dbReference type="EMBL" id="KAK9863936.1"/>
    </source>
</evidence>
<feature type="compositionally biased region" description="Basic and acidic residues" evidence="6">
    <location>
        <begin position="410"/>
        <end position="421"/>
    </location>
</feature>
<reference evidence="8 9" key="1">
    <citation type="journal article" date="2024" name="Nat. Commun.">
        <title>Phylogenomics reveals the evolutionary origins of lichenization in chlorophyte algae.</title>
        <authorList>
            <person name="Puginier C."/>
            <person name="Libourel C."/>
            <person name="Otte J."/>
            <person name="Skaloud P."/>
            <person name="Haon M."/>
            <person name="Grisel S."/>
            <person name="Petersen M."/>
            <person name="Berrin J.G."/>
            <person name="Delaux P.M."/>
            <person name="Dal Grande F."/>
            <person name="Keller J."/>
        </authorList>
    </citation>
    <scope>NUCLEOTIDE SEQUENCE [LARGE SCALE GENOMIC DNA]</scope>
    <source>
        <strain evidence="8 9">SAG 2523</strain>
    </source>
</reference>
<sequence length="527" mass="56992">MGPRIAIFAACMLLTGSLNTITTKYQDITVVGITESGRNIMFQHPAVQSAFMFLGEFLCLIPHFAHKLAVKRHKAKMGIESTHRPRAHTWRTLITFSVPAICDAGATTLLNLGLFYTFASTFQMLRGTLVIFAGFLTVTLLKRQLHAQHWLGIVLITAGAAIVGASSVLSSDNDLPTSLTANSSKRGSWLGALRGFSGSGDAATAPLFGDLLVILAQLAAATQFIVEEKYLAKFRVPALLAVGLEGFWGLVISAIALPILTHITGSSGVPFDDAIQALREIGASRQLQWTTFGSVVSIAFFNYFGVSVTKSLSGAARATIDACRTLLIWLFAIWVGWEQFHGLEVLGFLVLLSGTSLYNELLRSCMPATWSPGPADSAYQEPLLNGQEGTGDARRSGGRPPRAPVYSQRRLQERGDLEAAEPRSIQPPSHTYSMARSMRLFPSALSPHSLASPSHPHWHLLSRETSTESLVGQQGDGVVIIRGSDPPSPSNSEPQEDDEDDDALEVNTAEPARSPRRTQSQPALHPR</sequence>
<evidence type="ECO:0000256" key="1">
    <source>
        <dbReference type="ARBA" id="ARBA00004141"/>
    </source>
</evidence>
<protein>
    <recommendedName>
        <fullName evidence="10">EamA domain-containing protein</fullName>
    </recommendedName>
</protein>
<dbReference type="Proteomes" id="UP001485043">
    <property type="component" value="Unassembled WGS sequence"/>
</dbReference>
<gene>
    <name evidence="8" type="ORF">WJX84_010068</name>
</gene>
<feature type="region of interest" description="Disordered" evidence="6">
    <location>
        <begin position="377"/>
        <end position="430"/>
    </location>
</feature>
<dbReference type="GO" id="GO:0000139">
    <property type="term" value="C:Golgi membrane"/>
    <property type="evidence" value="ECO:0007669"/>
    <property type="project" value="InterPro"/>
</dbReference>
<dbReference type="InterPro" id="IPR007271">
    <property type="entry name" value="Nuc_sug_transpt"/>
</dbReference>
<evidence type="ECO:0008006" key="10">
    <source>
        <dbReference type="Google" id="ProtNLM"/>
    </source>
</evidence>
<feature type="transmembrane region" description="Helical" evidence="7">
    <location>
        <begin position="93"/>
        <end position="118"/>
    </location>
</feature>
<feature type="transmembrane region" description="Helical" evidence="7">
    <location>
        <begin position="150"/>
        <end position="169"/>
    </location>
</feature>
<feature type="transmembrane region" description="Helical" evidence="7">
    <location>
        <begin position="124"/>
        <end position="141"/>
    </location>
</feature>
<dbReference type="Pfam" id="PF04142">
    <property type="entry name" value="Nuc_sug_transp"/>
    <property type="match status" value="1"/>
</dbReference>
<keyword evidence="4 7" id="KW-1133">Transmembrane helix</keyword>
<keyword evidence="9" id="KW-1185">Reference proteome</keyword>
<evidence type="ECO:0000256" key="2">
    <source>
        <dbReference type="ARBA" id="ARBA00006447"/>
    </source>
</evidence>